<sequence length="153" mass="16326">MKTGIHVLINIPRGISAENAFLRVQAEARRFGGSCADMYFQALNVTGLWAEAKQAGGYHFDSHSGVNENSGWFALGSVEVKVAHGRTQGGTLYLNFYVKHLRKAGFPVGGLLGEDDHQDATAQPAECEELLALSAAFQNTSTSARSVATANLA</sequence>
<gene>
    <name evidence="1" type="ORF">PCOR1329_LOCUS52593</name>
</gene>
<proteinExistence type="predicted"/>
<evidence type="ECO:0000313" key="1">
    <source>
        <dbReference type="EMBL" id="CAK0864856.1"/>
    </source>
</evidence>
<name>A0ABN9UXE4_9DINO</name>
<organism evidence="1 2">
    <name type="scientific">Prorocentrum cordatum</name>
    <dbReference type="NCBI Taxonomy" id="2364126"/>
    <lineage>
        <taxon>Eukaryota</taxon>
        <taxon>Sar</taxon>
        <taxon>Alveolata</taxon>
        <taxon>Dinophyceae</taxon>
        <taxon>Prorocentrales</taxon>
        <taxon>Prorocentraceae</taxon>
        <taxon>Prorocentrum</taxon>
    </lineage>
</organism>
<accession>A0ABN9UXE4</accession>
<comment type="caution">
    <text evidence="1">The sequence shown here is derived from an EMBL/GenBank/DDBJ whole genome shotgun (WGS) entry which is preliminary data.</text>
</comment>
<dbReference type="EMBL" id="CAUYUJ010016400">
    <property type="protein sequence ID" value="CAK0864856.1"/>
    <property type="molecule type" value="Genomic_DNA"/>
</dbReference>
<reference evidence="1" key="1">
    <citation type="submission" date="2023-10" db="EMBL/GenBank/DDBJ databases">
        <authorList>
            <person name="Chen Y."/>
            <person name="Shah S."/>
            <person name="Dougan E. K."/>
            <person name="Thang M."/>
            <person name="Chan C."/>
        </authorList>
    </citation>
    <scope>NUCLEOTIDE SEQUENCE [LARGE SCALE GENOMIC DNA]</scope>
</reference>
<evidence type="ECO:0000313" key="2">
    <source>
        <dbReference type="Proteomes" id="UP001189429"/>
    </source>
</evidence>
<protein>
    <submittedName>
        <fullName evidence="1">Uncharacterized protein</fullName>
    </submittedName>
</protein>
<dbReference type="Proteomes" id="UP001189429">
    <property type="component" value="Unassembled WGS sequence"/>
</dbReference>
<keyword evidence="2" id="KW-1185">Reference proteome</keyword>